<evidence type="ECO:0000256" key="1">
    <source>
        <dbReference type="SAM" id="SignalP"/>
    </source>
</evidence>
<evidence type="ECO:0000313" key="2">
    <source>
        <dbReference type="EMBL" id="MYM95797.1"/>
    </source>
</evidence>
<protein>
    <recommendedName>
        <fullName evidence="4">DUF4148 domain-containing protein</fullName>
    </recommendedName>
</protein>
<reference evidence="2" key="1">
    <citation type="submission" date="2019-12" db="EMBL/GenBank/DDBJ databases">
        <title>Novel species isolated from a subtropical stream in China.</title>
        <authorList>
            <person name="Lu H."/>
        </authorList>
    </citation>
    <scope>NUCLEOTIDE SEQUENCE [LARGE SCALE GENOMIC DNA]</scope>
    <source>
        <strain evidence="2">FT81W</strain>
    </source>
</reference>
<dbReference type="EMBL" id="WWCX01000033">
    <property type="protein sequence ID" value="MYM95797.1"/>
    <property type="molecule type" value="Genomic_DNA"/>
</dbReference>
<organism evidence="2 3">
    <name type="scientific">Duganella vulcania</name>
    <dbReference type="NCBI Taxonomy" id="2692166"/>
    <lineage>
        <taxon>Bacteria</taxon>
        <taxon>Pseudomonadati</taxon>
        <taxon>Pseudomonadota</taxon>
        <taxon>Betaproteobacteria</taxon>
        <taxon>Burkholderiales</taxon>
        <taxon>Oxalobacteraceae</taxon>
        <taxon>Telluria group</taxon>
        <taxon>Duganella</taxon>
    </lineage>
</organism>
<gene>
    <name evidence="2" type="ORF">GTP90_18205</name>
</gene>
<proteinExistence type="predicted"/>
<sequence>MRKIALPLLFACATVHAADMQRPASGGNALSSQGGLLVRRTFDKGLKEFGFEAIRAPASASARDTQLPQAIAGAAKKDFIEAGIEESRRALIECQKETSAVLVMPSLRSDSQQAHCYRF</sequence>
<name>A0A845GSZ5_9BURK</name>
<comment type="caution">
    <text evidence="2">The sequence shown here is derived from an EMBL/GenBank/DDBJ whole genome shotgun (WGS) entry which is preliminary data.</text>
</comment>
<feature type="signal peptide" evidence="1">
    <location>
        <begin position="1"/>
        <end position="17"/>
    </location>
</feature>
<dbReference type="Proteomes" id="UP000447355">
    <property type="component" value="Unassembled WGS sequence"/>
</dbReference>
<evidence type="ECO:0008006" key="4">
    <source>
        <dbReference type="Google" id="ProtNLM"/>
    </source>
</evidence>
<accession>A0A845GSZ5</accession>
<dbReference type="AlphaFoldDB" id="A0A845GSZ5"/>
<feature type="chain" id="PRO_5032678870" description="DUF4148 domain-containing protein" evidence="1">
    <location>
        <begin position="18"/>
        <end position="119"/>
    </location>
</feature>
<keyword evidence="1" id="KW-0732">Signal</keyword>
<evidence type="ECO:0000313" key="3">
    <source>
        <dbReference type="Proteomes" id="UP000447355"/>
    </source>
</evidence>